<dbReference type="EMBL" id="SUNJ01002569">
    <property type="protein sequence ID" value="TPP65879.1"/>
    <property type="molecule type" value="Genomic_DNA"/>
</dbReference>
<name>A0A504YZ38_FASGI</name>
<comment type="caution">
    <text evidence="1">The sequence shown here is derived from an EMBL/GenBank/DDBJ whole genome shotgun (WGS) entry which is preliminary data.</text>
</comment>
<evidence type="ECO:0000313" key="1">
    <source>
        <dbReference type="EMBL" id="TPP65879.1"/>
    </source>
</evidence>
<dbReference type="AlphaFoldDB" id="A0A504YZ38"/>
<dbReference type="OrthoDB" id="444255at2759"/>
<organism evidence="1 2">
    <name type="scientific">Fasciola gigantica</name>
    <name type="common">Giant liver fluke</name>
    <dbReference type="NCBI Taxonomy" id="46835"/>
    <lineage>
        <taxon>Eukaryota</taxon>
        <taxon>Metazoa</taxon>
        <taxon>Spiralia</taxon>
        <taxon>Lophotrochozoa</taxon>
        <taxon>Platyhelminthes</taxon>
        <taxon>Trematoda</taxon>
        <taxon>Digenea</taxon>
        <taxon>Plagiorchiida</taxon>
        <taxon>Echinostomata</taxon>
        <taxon>Echinostomatoidea</taxon>
        <taxon>Fasciolidae</taxon>
        <taxon>Fasciola</taxon>
    </lineage>
</organism>
<sequence>MDILVFASDEPKIRRLTTDRKHIPKGQICSLLKANDNCRNSLLRQIPCKFNFRAKSLKFSVVTRPGPYCRIDPGESVNCGGRSVKTQEDTCSFCGPLARMFMDYGNFIDLFLVNIEMHTR</sequence>
<dbReference type="Proteomes" id="UP000316759">
    <property type="component" value="Unassembled WGS sequence"/>
</dbReference>
<accession>A0A504YZ38</accession>
<keyword evidence="2" id="KW-1185">Reference proteome</keyword>
<proteinExistence type="predicted"/>
<gene>
    <name evidence="1" type="ORF">FGIG_03763</name>
</gene>
<protein>
    <submittedName>
        <fullName evidence="1">Uncharacterized protein</fullName>
    </submittedName>
</protein>
<reference evidence="1 2" key="1">
    <citation type="submission" date="2019-04" db="EMBL/GenBank/DDBJ databases">
        <title>Annotation for the trematode Fasciola gigantica.</title>
        <authorList>
            <person name="Choi Y.-J."/>
        </authorList>
    </citation>
    <scope>NUCLEOTIDE SEQUENCE [LARGE SCALE GENOMIC DNA]</scope>
    <source>
        <strain evidence="1">Uganda_cow_1</strain>
    </source>
</reference>
<evidence type="ECO:0000313" key="2">
    <source>
        <dbReference type="Proteomes" id="UP000316759"/>
    </source>
</evidence>